<dbReference type="InterPro" id="IPR003594">
    <property type="entry name" value="HATPase_dom"/>
</dbReference>
<keyword evidence="3" id="KW-0597">Phosphoprotein</keyword>
<dbReference type="InterPro" id="IPR003661">
    <property type="entry name" value="HisK_dim/P_dom"/>
</dbReference>
<evidence type="ECO:0000259" key="11">
    <source>
        <dbReference type="PROSITE" id="PS50109"/>
    </source>
</evidence>
<dbReference type="EC" id="2.7.13.3" evidence="2"/>
<feature type="transmembrane region" description="Helical" evidence="10">
    <location>
        <begin position="69"/>
        <end position="86"/>
    </location>
</feature>
<name>A0A1C3U5Z4_9HYPH</name>
<evidence type="ECO:0000313" key="14">
    <source>
        <dbReference type="Proteomes" id="UP000199435"/>
    </source>
</evidence>
<dbReference type="GO" id="GO:0005524">
    <property type="term" value="F:ATP binding"/>
    <property type="evidence" value="ECO:0007669"/>
    <property type="project" value="UniProtKB-KW"/>
</dbReference>
<keyword evidence="4" id="KW-0808">Transferase</keyword>
<keyword evidence="8" id="KW-0902">Two-component regulatory system</keyword>
<feature type="transmembrane region" description="Helical" evidence="10">
    <location>
        <begin position="92"/>
        <end position="111"/>
    </location>
</feature>
<evidence type="ECO:0000256" key="9">
    <source>
        <dbReference type="SAM" id="MobiDB-lite"/>
    </source>
</evidence>
<evidence type="ECO:0000313" key="13">
    <source>
        <dbReference type="EMBL" id="SCB10904.1"/>
    </source>
</evidence>
<evidence type="ECO:0000256" key="1">
    <source>
        <dbReference type="ARBA" id="ARBA00000085"/>
    </source>
</evidence>
<feature type="region of interest" description="Disordered" evidence="9">
    <location>
        <begin position="1"/>
        <end position="28"/>
    </location>
</feature>
<dbReference type="InterPro" id="IPR004358">
    <property type="entry name" value="Sig_transdc_His_kin-like_C"/>
</dbReference>
<dbReference type="CDD" id="cd00130">
    <property type="entry name" value="PAS"/>
    <property type="match status" value="2"/>
</dbReference>
<dbReference type="SMART" id="SM00387">
    <property type="entry name" value="HATPase_c"/>
    <property type="match status" value="1"/>
</dbReference>
<dbReference type="GO" id="GO:0006355">
    <property type="term" value="P:regulation of DNA-templated transcription"/>
    <property type="evidence" value="ECO:0007669"/>
    <property type="project" value="InterPro"/>
</dbReference>
<keyword evidence="14" id="KW-1185">Reference proteome</keyword>
<feature type="compositionally biased region" description="Polar residues" evidence="9">
    <location>
        <begin position="18"/>
        <end position="27"/>
    </location>
</feature>
<dbReference type="PANTHER" id="PTHR43065:SF10">
    <property type="entry name" value="PEROXIDE STRESS-ACTIVATED HISTIDINE KINASE MAK3"/>
    <property type="match status" value="1"/>
</dbReference>
<accession>A0A1C3U5Z4</accession>
<feature type="transmembrane region" description="Helical" evidence="10">
    <location>
        <begin position="118"/>
        <end position="138"/>
    </location>
</feature>
<feature type="domain" description="Histidine kinase" evidence="11">
    <location>
        <begin position="472"/>
        <end position="688"/>
    </location>
</feature>
<reference evidence="14" key="1">
    <citation type="submission" date="2016-08" db="EMBL/GenBank/DDBJ databases">
        <authorList>
            <person name="Varghese N."/>
            <person name="Submissions Spin"/>
        </authorList>
    </citation>
    <scope>NUCLEOTIDE SEQUENCE [LARGE SCALE GENOMIC DNA]</scope>
    <source>
        <strain evidence="14">HAMBI 2971</strain>
    </source>
</reference>
<dbReference type="Gene3D" id="1.10.287.130">
    <property type="match status" value="1"/>
</dbReference>
<dbReference type="AlphaFoldDB" id="A0A1C3U5Z4"/>
<dbReference type="InterPro" id="IPR013767">
    <property type="entry name" value="PAS_fold"/>
</dbReference>
<dbReference type="EMBL" id="FMAH01000002">
    <property type="protein sequence ID" value="SCB10904.1"/>
    <property type="molecule type" value="Genomic_DNA"/>
</dbReference>
<keyword evidence="6" id="KW-0418">Kinase</keyword>
<organism evidence="13 14">
    <name type="scientific">Rhizobium miluonense</name>
    <dbReference type="NCBI Taxonomy" id="411945"/>
    <lineage>
        <taxon>Bacteria</taxon>
        <taxon>Pseudomonadati</taxon>
        <taxon>Pseudomonadota</taxon>
        <taxon>Alphaproteobacteria</taxon>
        <taxon>Hyphomicrobiales</taxon>
        <taxon>Rhizobiaceae</taxon>
        <taxon>Rhizobium/Agrobacterium group</taxon>
        <taxon>Rhizobium</taxon>
    </lineage>
</organism>
<dbReference type="InterPro" id="IPR036097">
    <property type="entry name" value="HisK_dim/P_sf"/>
</dbReference>
<dbReference type="STRING" id="411945.GA0061102_100228"/>
<feature type="domain" description="PAS" evidence="12">
    <location>
        <begin position="176"/>
        <end position="215"/>
    </location>
</feature>
<dbReference type="Pfam" id="PF00989">
    <property type="entry name" value="PAS"/>
    <property type="match status" value="1"/>
</dbReference>
<keyword evidence="5" id="KW-0547">Nucleotide-binding</keyword>
<dbReference type="NCBIfam" id="TIGR00229">
    <property type="entry name" value="sensory_box"/>
    <property type="match status" value="2"/>
</dbReference>
<dbReference type="InterPro" id="IPR036890">
    <property type="entry name" value="HATPase_C_sf"/>
</dbReference>
<dbReference type="PROSITE" id="PS50112">
    <property type="entry name" value="PAS"/>
    <property type="match status" value="1"/>
</dbReference>
<dbReference type="PRINTS" id="PR00344">
    <property type="entry name" value="BCTRLSENSOR"/>
</dbReference>
<dbReference type="Pfam" id="PF13188">
    <property type="entry name" value="PAS_8"/>
    <property type="match status" value="1"/>
</dbReference>
<dbReference type="CDD" id="cd00082">
    <property type="entry name" value="HisKA"/>
    <property type="match status" value="1"/>
</dbReference>
<dbReference type="SUPFAM" id="SSF55874">
    <property type="entry name" value="ATPase domain of HSP90 chaperone/DNA topoisomerase II/histidine kinase"/>
    <property type="match status" value="1"/>
</dbReference>
<dbReference type="InterPro" id="IPR005467">
    <property type="entry name" value="His_kinase_dom"/>
</dbReference>
<evidence type="ECO:0000259" key="12">
    <source>
        <dbReference type="PROSITE" id="PS50112"/>
    </source>
</evidence>
<protein>
    <recommendedName>
        <fullName evidence="2">histidine kinase</fullName>
        <ecNumber evidence="2">2.7.13.3</ecNumber>
    </recommendedName>
</protein>
<dbReference type="GO" id="GO:0000155">
    <property type="term" value="F:phosphorelay sensor kinase activity"/>
    <property type="evidence" value="ECO:0007669"/>
    <property type="project" value="InterPro"/>
</dbReference>
<keyword evidence="10" id="KW-0472">Membrane</keyword>
<evidence type="ECO:0000256" key="5">
    <source>
        <dbReference type="ARBA" id="ARBA00022741"/>
    </source>
</evidence>
<dbReference type="Gene3D" id="3.30.565.10">
    <property type="entry name" value="Histidine kinase-like ATPase, C-terminal domain"/>
    <property type="match status" value="1"/>
</dbReference>
<evidence type="ECO:0000256" key="7">
    <source>
        <dbReference type="ARBA" id="ARBA00022840"/>
    </source>
</evidence>
<dbReference type="SUPFAM" id="SSF55785">
    <property type="entry name" value="PYP-like sensor domain (PAS domain)"/>
    <property type="match status" value="2"/>
</dbReference>
<evidence type="ECO:0000256" key="8">
    <source>
        <dbReference type="ARBA" id="ARBA00023012"/>
    </source>
</evidence>
<evidence type="ECO:0000256" key="3">
    <source>
        <dbReference type="ARBA" id="ARBA00022553"/>
    </source>
</evidence>
<comment type="catalytic activity">
    <reaction evidence="1">
        <text>ATP + protein L-histidine = ADP + protein N-phospho-L-histidine.</text>
        <dbReference type="EC" id="2.7.13.3"/>
    </reaction>
</comment>
<dbReference type="SMART" id="SM00388">
    <property type="entry name" value="HisKA"/>
    <property type="match status" value="1"/>
</dbReference>
<evidence type="ECO:0000256" key="10">
    <source>
        <dbReference type="SAM" id="Phobius"/>
    </source>
</evidence>
<dbReference type="PROSITE" id="PS50109">
    <property type="entry name" value="HIS_KIN"/>
    <property type="match status" value="1"/>
</dbReference>
<dbReference type="Gene3D" id="3.30.450.20">
    <property type="entry name" value="PAS domain"/>
    <property type="match status" value="2"/>
</dbReference>
<keyword evidence="7" id="KW-0067">ATP-binding</keyword>
<evidence type="ECO:0000256" key="6">
    <source>
        <dbReference type="ARBA" id="ARBA00022777"/>
    </source>
</evidence>
<feature type="compositionally biased region" description="Basic and acidic residues" evidence="9">
    <location>
        <begin position="1"/>
        <end position="16"/>
    </location>
</feature>
<keyword evidence="10" id="KW-1133">Transmembrane helix</keyword>
<gene>
    <name evidence="13" type="ORF">GA0061102_100228</name>
</gene>
<dbReference type="SUPFAM" id="SSF47384">
    <property type="entry name" value="Homodimeric domain of signal transducing histidine kinase"/>
    <property type="match status" value="1"/>
</dbReference>
<dbReference type="Pfam" id="PF02518">
    <property type="entry name" value="HATPase_c"/>
    <property type="match status" value="1"/>
</dbReference>
<sequence>MMCMKPKESKNADYRARSASTKPIQNGSERKPIELGEICADRVGLGMGREQIKRWDSQRIELSLFQRAFKYRLHVAIALAILIFVADTLSRHATAVAVMYVLCLIVASDSASRITVKLVSGGCAVLTLLSFFISHGLATETLPTLRLIFSLFANVTTAVLLTKQAGDRLILQAQARLLELTSDAIFLRDRTGRICYWNHGAERLFGYQASEVLGKFHWEVLAVQGDEGRAEAERCLVETGSWEGELEVTTKSGRSINVYSRWRAERPRPEAPLMIIVTTIDISARKAADAALRASEFRYRTIFETLPVAIWEHDLRPVKAEIDAVKASGVVDFKSFLDNSPDFIVRARKMVRITDVNQTALRLMGISEKSDFFEYLSDFLPEDDESFGQFLAALSEGQQVFQSETSIRSSLNGQIPVIVTLNLPPTNEELHRVQASIIDISNRVTMEEALEKSRLELEQASRFAMVGEISASIAHEVNQPLAAIMSSTQAVQLWLEHDPPNLHEAKLALADAIQSTTRASQVVKRVRILLGKAKSETSELSIDDIVTHTVRLKQKELDQAGIRLTLALCSHDLTIQGDKILLQQVLLNLIENAVHAMETTQREERSLAIRTEIESNEIRVRIMDSGEGVGDLVSEAIFKAFATTKPAGMGLGLAISKSIIAAHKGSISIANRPDGRGAIVEFRIPVPALMPFGSQ</sequence>
<dbReference type="Proteomes" id="UP000199435">
    <property type="component" value="Unassembled WGS sequence"/>
</dbReference>
<evidence type="ECO:0000256" key="2">
    <source>
        <dbReference type="ARBA" id="ARBA00012438"/>
    </source>
</evidence>
<keyword evidence="10" id="KW-0812">Transmembrane</keyword>
<proteinExistence type="predicted"/>
<evidence type="ECO:0000256" key="4">
    <source>
        <dbReference type="ARBA" id="ARBA00022679"/>
    </source>
</evidence>
<dbReference type="InterPro" id="IPR035965">
    <property type="entry name" value="PAS-like_dom_sf"/>
</dbReference>
<dbReference type="SMART" id="SM00091">
    <property type="entry name" value="PAS"/>
    <property type="match status" value="2"/>
</dbReference>
<dbReference type="InterPro" id="IPR000014">
    <property type="entry name" value="PAS"/>
</dbReference>
<dbReference type="PANTHER" id="PTHR43065">
    <property type="entry name" value="SENSOR HISTIDINE KINASE"/>
    <property type="match status" value="1"/>
</dbReference>